<dbReference type="RefSeq" id="WP_087630924.1">
    <property type="nucleotide sequence ID" value="NZ_FCNZ02000009.1"/>
</dbReference>
<organism evidence="1 2">
    <name type="scientific">Caballeronia telluris</name>
    <dbReference type="NCBI Taxonomy" id="326475"/>
    <lineage>
        <taxon>Bacteria</taxon>
        <taxon>Pseudomonadati</taxon>
        <taxon>Pseudomonadota</taxon>
        <taxon>Betaproteobacteria</taxon>
        <taxon>Burkholderiales</taxon>
        <taxon>Burkholderiaceae</taxon>
        <taxon>Caballeronia</taxon>
    </lineage>
</organism>
<sequence length="84" mass="9568">MARLFLGNLDPDTSDDEIREFLAKYGFPPFDEIERAPGEGSRPAAVLTYRNIDPNALGQLQKRIHSMHWKNRPLTAQILRDGFA</sequence>
<protein>
    <recommendedName>
        <fullName evidence="3">RNA-binding protein</fullName>
    </recommendedName>
</protein>
<gene>
    <name evidence="1" type="ORF">AWB66_02877</name>
</gene>
<keyword evidence="2" id="KW-1185">Reference proteome</keyword>
<name>A0A158I2Z6_9BURK</name>
<dbReference type="InterPro" id="IPR012677">
    <property type="entry name" value="Nucleotide-bd_a/b_plait_sf"/>
</dbReference>
<comment type="caution">
    <text evidence="1">The sequence shown here is derived from an EMBL/GenBank/DDBJ whole genome shotgun (WGS) entry which is preliminary data.</text>
</comment>
<dbReference type="InterPro" id="IPR035979">
    <property type="entry name" value="RBD_domain_sf"/>
</dbReference>
<dbReference type="Gene3D" id="3.30.70.330">
    <property type="match status" value="1"/>
</dbReference>
<dbReference type="Proteomes" id="UP000054717">
    <property type="component" value="Unassembled WGS sequence"/>
</dbReference>
<evidence type="ECO:0000313" key="1">
    <source>
        <dbReference type="EMBL" id="SAL51005.1"/>
    </source>
</evidence>
<dbReference type="EMBL" id="FCNZ02000009">
    <property type="protein sequence ID" value="SAL51005.1"/>
    <property type="molecule type" value="Genomic_DNA"/>
</dbReference>
<proteinExistence type="predicted"/>
<dbReference type="GO" id="GO:0003676">
    <property type="term" value="F:nucleic acid binding"/>
    <property type="evidence" value="ECO:0007669"/>
    <property type="project" value="InterPro"/>
</dbReference>
<dbReference type="SUPFAM" id="SSF54928">
    <property type="entry name" value="RNA-binding domain, RBD"/>
    <property type="match status" value="1"/>
</dbReference>
<dbReference type="AlphaFoldDB" id="A0A158I2Z6"/>
<evidence type="ECO:0008006" key="3">
    <source>
        <dbReference type="Google" id="ProtNLM"/>
    </source>
</evidence>
<accession>A0A158I2Z6</accession>
<dbReference type="STRING" id="326475.AWB66_02877"/>
<reference evidence="1" key="1">
    <citation type="submission" date="2016-01" db="EMBL/GenBank/DDBJ databases">
        <authorList>
            <person name="Peeters Charlotte."/>
        </authorList>
    </citation>
    <scope>NUCLEOTIDE SEQUENCE</scope>
    <source>
        <strain evidence="1">LMG 22936</strain>
    </source>
</reference>
<evidence type="ECO:0000313" key="2">
    <source>
        <dbReference type="Proteomes" id="UP000054717"/>
    </source>
</evidence>